<dbReference type="SMART" id="SM00614">
    <property type="entry name" value="ZnF_BED"/>
    <property type="match status" value="1"/>
</dbReference>
<organism evidence="10 11">
    <name type="scientific">Podargus strigoides</name>
    <name type="common">Tawny frogmouth</name>
    <name type="synonym">Caprimulgus strigoides</name>
    <dbReference type="NCBI Taxonomy" id="8905"/>
    <lineage>
        <taxon>Eukaryota</taxon>
        <taxon>Metazoa</taxon>
        <taxon>Chordata</taxon>
        <taxon>Craniata</taxon>
        <taxon>Vertebrata</taxon>
        <taxon>Euteleostomi</taxon>
        <taxon>Archelosauria</taxon>
        <taxon>Archosauria</taxon>
        <taxon>Dinosauria</taxon>
        <taxon>Saurischia</taxon>
        <taxon>Theropoda</taxon>
        <taxon>Coelurosauria</taxon>
        <taxon>Aves</taxon>
        <taxon>Neognathae</taxon>
        <taxon>Neoaves</taxon>
        <taxon>Strisores</taxon>
        <taxon>Caprimulgiformes</taxon>
        <taxon>Podargidae</taxon>
        <taxon>Podargus</taxon>
    </lineage>
</organism>
<dbReference type="InterPro" id="IPR012337">
    <property type="entry name" value="RNaseH-like_sf"/>
</dbReference>
<dbReference type="AlphaFoldDB" id="A0A7L4H3F9"/>
<dbReference type="SUPFAM" id="SSF57667">
    <property type="entry name" value="beta-beta-alpha zinc fingers"/>
    <property type="match status" value="1"/>
</dbReference>
<evidence type="ECO:0000256" key="1">
    <source>
        <dbReference type="ARBA" id="ARBA00004123"/>
    </source>
</evidence>
<evidence type="ECO:0000313" key="11">
    <source>
        <dbReference type="Proteomes" id="UP000584326"/>
    </source>
</evidence>
<evidence type="ECO:0000256" key="2">
    <source>
        <dbReference type="ARBA" id="ARBA00022723"/>
    </source>
</evidence>
<evidence type="ECO:0000256" key="5">
    <source>
        <dbReference type="ARBA" id="ARBA00023015"/>
    </source>
</evidence>
<dbReference type="PROSITE" id="PS50808">
    <property type="entry name" value="ZF_BED"/>
    <property type="match status" value="1"/>
</dbReference>
<evidence type="ECO:0000256" key="6">
    <source>
        <dbReference type="ARBA" id="ARBA00023163"/>
    </source>
</evidence>
<comment type="subcellular location">
    <subcellularLocation>
        <location evidence="1">Nucleus</location>
    </subcellularLocation>
</comment>
<keyword evidence="3 8" id="KW-0863">Zinc-finger</keyword>
<dbReference type="OrthoDB" id="1607513at2759"/>
<keyword evidence="11" id="KW-1185">Reference proteome</keyword>
<keyword evidence="6" id="KW-0804">Transcription</keyword>
<keyword evidence="7" id="KW-0539">Nucleus</keyword>
<dbReference type="PANTHER" id="PTHR46481:SF10">
    <property type="entry name" value="ZINC FINGER BED DOMAIN-CONTAINING PROTEIN 39"/>
    <property type="match status" value="1"/>
</dbReference>
<keyword evidence="2" id="KW-0479">Metal-binding</keyword>
<dbReference type="GO" id="GO:0005634">
    <property type="term" value="C:nucleus"/>
    <property type="evidence" value="ECO:0007669"/>
    <property type="project" value="UniProtKB-SubCell"/>
</dbReference>
<dbReference type="EMBL" id="VZTK01022051">
    <property type="protein sequence ID" value="NXX19825.1"/>
    <property type="molecule type" value="Genomic_DNA"/>
</dbReference>
<evidence type="ECO:0000256" key="3">
    <source>
        <dbReference type="ARBA" id="ARBA00022771"/>
    </source>
</evidence>
<dbReference type="SUPFAM" id="SSF140996">
    <property type="entry name" value="Hermes dimerisation domain"/>
    <property type="match status" value="1"/>
</dbReference>
<evidence type="ECO:0000259" key="9">
    <source>
        <dbReference type="PROSITE" id="PS50808"/>
    </source>
</evidence>
<dbReference type="Proteomes" id="UP000584326">
    <property type="component" value="Unassembled WGS sequence"/>
</dbReference>
<keyword evidence="4" id="KW-0862">Zinc</keyword>
<evidence type="ECO:0000313" key="10">
    <source>
        <dbReference type="EMBL" id="NXX19825.1"/>
    </source>
</evidence>
<dbReference type="GO" id="GO:0008270">
    <property type="term" value="F:zinc ion binding"/>
    <property type="evidence" value="ECO:0007669"/>
    <property type="project" value="UniProtKB-KW"/>
</dbReference>
<protein>
    <submittedName>
        <fullName evidence="10">ZBED1 protein</fullName>
    </submittedName>
</protein>
<dbReference type="Pfam" id="PF02892">
    <property type="entry name" value="zf-BED"/>
    <property type="match status" value="1"/>
</dbReference>
<evidence type="ECO:0000256" key="4">
    <source>
        <dbReference type="ARBA" id="ARBA00022833"/>
    </source>
</evidence>
<evidence type="ECO:0000256" key="8">
    <source>
        <dbReference type="PROSITE-ProRule" id="PRU00027"/>
    </source>
</evidence>
<dbReference type="PANTHER" id="PTHR46481">
    <property type="entry name" value="ZINC FINGER BED DOMAIN-CONTAINING PROTEIN 4"/>
    <property type="match status" value="1"/>
</dbReference>
<dbReference type="GO" id="GO:0003677">
    <property type="term" value="F:DNA binding"/>
    <property type="evidence" value="ECO:0007669"/>
    <property type="project" value="InterPro"/>
</dbReference>
<accession>A0A7L4H3F9</accession>
<name>A0A7L4H3F9_PODST</name>
<dbReference type="InterPro" id="IPR036236">
    <property type="entry name" value="Znf_C2H2_sf"/>
</dbReference>
<feature type="non-terminal residue" evidence="10">
    <location>
        <position position="1"/>
    </location>
</feature>
<dbReference type="InterPro" id="IPR052035">
    <property type="entry name" value="ZnF_BED_domain_contain"/>
</dbReference>
<feature type="non-terminal residue" evidence="10">
    <location>
        <position position="271"/>
    </location>
</feature>
<dbReference type="InterPro" id="IPR003656">
    <property type="entry name" value="Znf_BED"/>
</dbReference>
<reference evidence="10 11" key="1">
    <citation type="submission" date="2020-02" db="EMBL/GenBank/DDBJ databases">
        <title>Bird 10,000 Genomes (B10K) Project - Family phase.</title>
        <authorList>
            <person name="Zhang G."/>
        </authorList>
    </citation>
    <scope>NUCLEOTIDE SEQUENCE [LARGE SCALE GENOMIC DNA]</scope>
    <source>
        <strain evidence="10">B10K-DU-001-40</strain>
        <tissue evidence="10">Muscle</tissue>
    </source>
</reference>
<evidence type="ECO:0000256" key="7">
    <source>
        <dbReference type="ARBA" id="ARBA00023242"/>
    </source>
</evidence>
<gene>
    <name evidence="10" type="primary">Zbed1_1</name>
    <name evidence="10" type="ORF">PODSTR_R15508</name>
</gene>
<keyword evidence="5" id="KW-0805">Transcription regulation</keyword>
<dbReference type="GO" id="GO:0009791">
    <property type="term" value="P:post-embryonic development"/>
    <property type="evidence" value="ECO:0007669"/>
    <property type="project" value="UniProtKB-ARBA"/>
</dbReference>
<sequence length="271" mass="30584">GEAPMVFHVGSAWRRKREKGGSQDGVGVDRRKSKVWNFYTKLGDAYVECEVCKKQLSFHNSTTTMREHLVRKHNLLSQLKDDQIPEGDYAAPENVAKRSRHKEARSEVIPELVLEMICQDLHPLSVAKDKGFGFLLGYLEPGFSIPAPARLAGALRQRYAAVKRHLERYLRSAETIVLCVEFWASQPGRNYVTIAATFIDAEWRRARCVLETREEDGEEDLGEKLHVVLSEFGLSGDAVFCVVHDGVAGEPWRLRGWSDLPCTAHALHLCV</sequence>
<comment type="caution">
    <text evidence="10">The sequence shown here is derived from an EMBL/GenBank/DDBJ whole genome shotgun (WGS) entry which is preliminary data.</text>
</comment>
<proteinExistence type="predicted"/>
<dbReference type="SUPFAM" id="SSF53098">
    <property type="entry name" value="Ribonuclease H-like"/>
    <property type="match status" value="1"/>
</dbReference>
<feature type="domain" description="BED-type" evidence="9">
    <location>
        <begin position="30"/>
        <end position="73"/>
    </location>
</feature>